<evidence type="ECO:0000313" key="2">
    <source>
        <dbReference type="EMBL" id="TCK62320.1"/>
    </source>
</evidence>
<dbReference type="OrthoDB" id="9804747at2"/>
<dbReference type="InterPro" id="IPR037522">
    <property type="entry name" value="HD_GYP_dom"/>
</dbReference>
<proteinExistence type="predicted"/>
<reference evidence="2 3" key="1">
    <citation type="submission" date="2019-03" db="EMBL/GenBank/DDBJ databases">
        <title>Genomic Encyclopedia of Type Strains, Phase IV (KMG-IV): sequencing the most valuable type-strain genomes for metagenomic binning, comparative biology and taxonomic classification.</title>
        <authorList>
            <person name="Goeker M."/>
        </authorList>
    </citation>
    <scope>NUCLEOTIDE SEQUENCE [LARGE SCALE GENOMIC DNA]</scope>
    <source>
        <strain evidence="2 3">DSM 24984</strain>
    </source>
</reference>
<dbReference type="PROSITE" id="PS51832">
    <property type="entry name" value="HD_GYP"/>
    <property type="match status" value="1"/>
</dbReference>
<feature type="domain" description="HD-GYP" evidence="1">
    <location>
        <begin position="205"/>
        <end position="403"/>
    </location>
</feature>
<dbReference type="PANTHER" id="PTHR43155">
    <property type="entry name" value="CYCLIC DI-GMP PHOSPHODIESTERASE PA4108-RELATED"/>
    <property type="match status" value="1"/>
</dbReference>
<comment type="caution">
    <text evidence="2">The sequence shown here is derived from an EMBL/GenBank/DDBJ whole genome shotgun (WGS) entry which is preliminary data.</text>
</comment>
<dbReference type="RefSeq" id="WP_132872296.1">
    <property type="nucleotide sequence ID" value="NZ_SMGG01000003.1"/>
</dbReference>
<dbReference type="InterPro" id="IPR003607">
    <property type="entry name" value="HD/PDEase_dom"/>
</dbReference>
<evidence type="ECO:0000313" key="3">
    <source>
        <dbReference type="Proteomes" id="UP000294614"/>
    </source>
</evidence>
<name>A0A4R1KE24_9BACT</name>
<accession>A0A4R1KE24</accession>
<dbReference type="Pfam" id="PF01966">
    <property type="entry name" value="HD"/>
    <property type="match status" value="1"/>
</dbReference>
<dbReference type="CDD" id="cd00077">
    <property type="entry name" value="HDc"/>
    <property type="match status" value="2"/>
</dbReference>
<dbReference type="Pfam" id="PF13487">
    <property type="entry name" value="HD_5"/>
    <property type="match status" value="1"/>
</dbReference>
<keyword evidence="3" id="KW-1185">Reference proteome</keyword>
<sequence>MDKISLKELAFPIIKAIDSFNYLLKSHQRRTAVISYHIGKELGLPCGDIAELVVAAAMHDIGALSVQERDTLIKEDVENPSPHCLMGYKMLSMFDIFSGIAKIIRHHHIRYEDAGKYNEEIRFQSHIIHLADRVDIYLSPDQFILNQKARVTASILEKKGTVFHPDVCDAFERVSRADIFWIEINNLTMEQLFSRMNFLSSIELNREQIDQFALTISRIIDFRSRFTAGHAYTVGRLAQFIGQVLGLDDDMCEKLLIAGYFHDIGKIGIDTAYIEKCGQLTDEEYNMVKLHCYYSGQILSELNSSEWFRDVVKWSQHHHERLTGNGYPFAIKGEEIDTGTKIIAFSDMISALMEDRPYRKRMSIDTAFDIIDRYAAENIDPDMIKIIDRYKAEIETIVDQCKQRAESCYDESVEYA</sequence>
<dbReference type="SMART" id="SM00471">
    <property type="entry name" value="HDc"/>
    <property type="match status" value="2"/>
</dbReference>
<organism evidence="2 3">
    <name type="scientific">Seleniivibrio woodruffii</name>
    <dbReference type="NCBI Taxonomy" id="1078050"/>
    <lineage>
        <taxon>Bacteria</taxon>
        <taxon>Pseudomonadati</taxon>
        <taxon>Deferribacterota</taxon>
        <taxon>Deferribacteres</taxon>
        <taxon>Deferribacterales</taxon>
        <taxon>Geovibrionaceae</taxon>
        <taxon>Seleniivibrio</taxon>
    </lineage>
</organism>
<dbReference type="AlphaFoldDB" id="A0A4R1KE24"/>
<gene>
    <name evidence="2" type="ORF">C8D98_0843</name>
</gene>
<evidence type="ECO:0000259" key="1">
    <source>
        <dbReference type="PROSITE" id="PS51832"/>
    </source>
</evidence>
<dbReference type="PANTHER" id="PTHR43155:SF1">
    <property type="entry name" value="3'3'-CGAMP-SPECIFIC PHOSPHODIESTERASE 1"/>
    <property type="match status" value="1"/>
</dbReference>
<dbReference type="EMBL" id="SMGG01000003">
    <property type="protein sequence ID" value="TCK62320.1"/>
    <property type="molecule type" value="Genomic_DNA"/>
</dbReference>
<dbReference type="Gene3D" id="1.10.3210.10">
    <property type="entry name" value="Hypothetical protein af1432"/>
    <property type="match status" value="2"/>
</dbReference>
<dbReference type="SUPFAM" id="SSF109604">
    <property type="entry name" value="HD-domain/PDEase-like"/>
    <property type="match status" value="2"/>
</dbReference>
<dbReference type="InterPro" id="IPR006674">
    <property type="entry name" value="HD_domain"/>
</dbReference>
<protein>
    <submittedName>
        <fullName evidence="2">HD domain-containing protein</fullName>
    </submittedName>
</protein>
<dbReference type="Proteomes" id="UP000294614">
    <property type="component" value="Unassembled WGS sequence"/>
</dbReference>